<evidence type="ECO:0000313" key="2">
    <source>
        <dbReference type="Proteomes" id="UP001562178"/>
    </source>
</evidence>
<organism evidence="1 2">
    <name type="scientific">Comamonas sediminis</name>
    <dbReference type="NCBI Taxonomy" id="1783360"/>
    <lineage>
        <taxon>Bacteria</taxon>
        <taxon>Pseudomonadati</taxon>
        <taxon>Pseudomonadota</taxon>
        <taxon>Betaproteobacteria</taxon>
        <taxon>Burkholderiales</taxon>
        <taxon>Comamonadaceae</taxon>
        <taxon>Comamonas</taxon>
    </lineage>
</organism>
<protein>
    <recommendedName>
        <fullName evidence="3">Tetratricopeptide repeat protein</fullName>
    </recommendedName>
</protein>
<evidence type="ECO:0000313" key="1">
    <source>
        <dbReference type="EMBL" id="MEY2253030.1"/>
    </source>
</evidence>
<proteinExistence type="predicted"/>
<dbReference type="Proteomes" id="UP001562178">
    <property type="component" value="Unassembled WGS sequence"/>
</dbReference>
<reference evidence="1 2" key="1">
    <citation type="journal article" date="2016" name="Int. J. Syst. Evol. Microbiol.">
        <title>Description of Comamonas sediminis sp. nov., isolated from lagoon sediments.</title>
        <authorList>
            <person name="Subhash Y."/>
            <person name="Bang J.J."/>
            <person name="You T.H."/>
            <person name="Lee S.S."/>
        </authorList>
    </citation>
    <scope>NUCLEOTIDE SEQUENCE [LARGE SCALE GENOMIC DNA]</scope>
    <source>
        <strain evidence="1 2">JCM 31169</strain>
    </source>
</reference>
<dbReference type="EMBL" id="JBGBDC010000008">
    <property type="protein sequence ID" value="MEY2253030.1"/>
    <property type="molecule type" value="Genomic_DNA"/>
</dbReference>
<gene>
    <name evidence="1" type="ORF">AB7A72_18565</name>
</gene>
<evidence type="ECO:0008006" key="3">
    <source>
        <dbReference type="Google" id="ProtNLM"/>
    </source>
</evidence>
<accession>A0ABV4B6G8</accession>
<comment type="caution">
    <text evidence="1">The sequence shown here is derived from an EMBL/GenBank/DDBJ whole genome shotgun (WGS) entry which is preliminary data.</text>
</comment>
<keyword evidence="2" id="KW-1185">Reference proteome</keyword>
<name>A0ABV4B6G8_9BURK</name>
<sequence>MTAMQTPDELRQLQGLAAQLQAGDWHAAHDGVQRIPGLLAAWLHGIVHLQEGDLEDAENWYERAGKRFRQRESLAQELAQFHAALAQAMAEGAAAGA</sequence>